<protein>
    <submittedName>
        <fullName evidence="9">Integrase/recombinase</fullName>
    </submittedName>
</protein>
<dbReference type="InterPro" id="IPR002104">
    <property type="entry name" value="Integrase_catalytic"/>
</dbReference>
<keyword evidence="10" id="KW-1185">Reference proteome</keyword>
<evidence type="ECO:0000256" key="5">
    <source>
        <dbReference type="PROSITE-ProRule" id="PRU01248"/>
    </source>
</evidence>
<comment type="similarity">
    <text evidence="1">Belongs to the 'phage' integrase family.</text>
</comment>
<organism evidence="9 10">
    <name type="scientific">Bifidobacterium biavatii DSM 23969</name>
    <dbReference type="NCBI Taxonomy" id="1437608"/>
    <lineage>
        <taxon>Bacteria</taxon>
        <taxon>Bacillati</taxon>
        <taxon>Actinomycetota</taxon>
        <taxon>Actinomycetes</taxon>
        <taxon>Bifidobacteriales</taxon>
        <taxon>Bifidobacteriaceae</taxon>
        <taxon>Bifidobacterium</taxon>
    </lineage>
</organism>
<evidence type="ECO:0000256" key="1">
    <source>
        <dbReference type="ARBA" id="ARBA00008857"/>
    </source>
</evidence>
<comment type="caution">
    <text evidence="9">The sequence shown here is derived from an EMBL/GenBank/DDBJ whole genome shotgun (WGS) entry which is preliminary data.</text>
</comment>
<dbReference type="Proteomes" id="UP000029108">
    <property type="component" value="Unassembled WGS sequence"/>
</dbReference>
<feature type="domain" description="Tyr recombinase" evidence="7">
    <location>
        <begin position="222"/>
        <end position="414"/>
    </location>
</feature>
<dbReference type="CDD" id="cd01189">
    <property type="entry name" value="INT_ICEBs1_C_like"/>
    <property type="match status" value="1"/>
</dbReference>
<dbReference type="GO" id="GO:0006310">
    <property type="term" value="P:DNA recombination"/>
    <property type="evidence" value="ECO:0007669"/>
    <property type="project" value="UniProtKB-KW"/>
</dbReference>
<dbReference type="InterPro" id="IPR010998">
    <property type="entry name" value="Integrase_recombinase_N"/>
</dbReference>
<dbReference type="eggNOG" id="COG0582">
    <property type="taxonomic scope" value="Bacteria"/>
</dbReference>
<dbReference type="PROSITE" id="PS51898">
    <property type="entry name" value="TYR_RECOMBINASE"/>
    <property type="match status" value="1"/>
</dbReference>
<evidence type="ECO:0000259" key="7">
    <source>
        <dbReference type="PROSITE" id="PS51898"/>
    </source>
</evidence>
<dbReference type="SUPFAM" id="SSF56349">
    <property type="entry name" value="DNA breaking-rejoining enzymes"/>
    <property type="match status" value="1"/>
</dbReference>
<dbReference type="Gene3D" id="1.10.150.130">
    <property type="match status" value="1"/>
</dbReference>
<dbReference type="PROSITE" id="PS51900">
    <property type="entry name" value="CB"/>
    <property type="match status" value="1"/>
</dbReference>
<sequence>MARVIIDDRWLKDSADGTPPSTAAARALASARDPFKAKVPEKWRSSRYGVGKRWRVRWLVIDDEGVRRQKSKMFDLLTDAEEFAAALEDDVRRGRYIDPDGGDKLFSKVAESWEETKIDVKDSTLLRYKRELRVYILPMWGKKMLREITRGDLQRWVKGLAVGNYPAKLPGKRQPKPLAARTIRNIVKVVMAGILDHAVENKWILDNPARAVKVPKAFVKDDDMVFLAIKEVEALANAAASVGRDVDGLLVRFQAAVGTRINEALALQVQDLNLKKGTARIRRTWTRNLDGKMELGTPKNGEARTVAIPDFLIPLLEQQIAGCAKDDYVFRAPRGGAIDDGNWRTRVWTKAIKALGMEDEGVTIHSLRHTYASIAIANGADVKTLQKQLGHATATMTLDTYAALWPDRLDNVAHAVSQAWESHKTKAKDKTEVKKDPKEYEQAA</sequence>
<dbReference type="InterPro" id="IPR004107">
    <property type="entry name" value="Integrase_SAM-like_N"/>
</dbReference>
<dbReference type="InterPro" id="IPR011010">
    <property type="entry name" value="DNA_brk_join_enz"/>
</dbReference>
<keyword evidence="2" id="KW-0229">DNA integration</keyword>
<name>A0A086ZTA9_9BIFI</name>
<evidence type="ECO:0000256" key="6">
    <source>
        <dbReference type="SAM" id="MobiDB-lite"/>
    </source>
</evidence>
<dbReference type="InterPro" id="IPR013762">
    <property type="entry name" value="Integrase-like_cat_sf"/>
</dbReference>
<dbReference type="STRING" id="1437608.GCA_000771645_00959"/>
<dbReference type="InterPro" id="IPR050090">
    <property type="entry name" value="Tyrosine_recombinase_XerCD"/>
</dbReference>
<dbReference type="EMBL" id="JGYN01000020">
    <property type="protein sequence ID" value="KFI49759.1"/>
    <property type="molecule type" value="Genomic_DNA"/>
</dbReference>
<evidence type="ECO:0000313" key="9">
    <source>
        <dbReference type="EMBL" id="KFI49759.1"/>
    </source>
</evidence>
<evidence type="ECO:0000256" key="4">
    <source>
        <dbReference type="ARBA" id="ARBA00023172"/>
    </source>
</evidence>
<dbReference type="Gene3D" id="1.10.443.10">
    <property type="entry name" value="Intergrase catalytic core"/>
    <property type="match status" value="1"/>
</dbReference>
<evidence type="ECO:0000313" key="10">
    <source>
        <dbReference type="Proteomes" id="UP000029108"/>
    </source>
</evidence>
<reference evidence="9 10" key="1">
    <citation type="submission" date="2014-03" db="EMBL/GenBank/DDBJ databases">
        <title>Genomics of Bifidobacteria.</title>
        <authorList>
            <person name="Ventura M."/>
            <person name="Milani C."/>
            <person name="Lugli G.A."/>
        </authorList>
    </citation>
    <scope>NUCLEOTIDE SEQUENCE [LARGE SCALE GENOMIC DNA]</scope>
    <source>
        <strain evidence="9 10">DSM 23969</strain>
    </source>
</reference>
<evidence type="ECO:0000256" key="3">
    <source>
        <dbReference type="ARBA" id="ARBA00023125"/>
    </source>
</evidence>
<dbReference type="OrthoDB" id="1822491at2"/>
<evidence type="ECO:0000256" key="2">
    <source>
        <dbReference type="ARBA" id="ARBA00022908"/>
    </source>
</evidence>
<keyword evidence="3 5" id="KW-0238">DNA-binding</keyword>
<dbReference type="Pfam" id="PF00589">
    <property type="entry name" value="Phage_integrase"/>
    <property type="match status" value="1"/>
</dbReference>
<accession>A0A086ZTA9</accession>
<gene>
    <name evidence="9" type="ORF">BBIA_1447</name>
</gene>
<dbReference type="AlphaFoldDB" id="A0A086ZTA9"/>
<feature type="region of interest" description="Disordered" evidence="6">
    <location>
        <begin position="422"/>
        <end position="444"/>
    </location>
</feature>
<proteinExistence type="inferred from homology"/>
<evidence type="ECO:0000259" key="8">
    <source>
        <dbReference type="PROSITE" id="PS51900"/>
    </source>
</evidence>
<dbReference type="Pfam" id="PF14659">
    <property type="entry name" value="Phage_int_SAM_3"/>
    <property type="match status" value="1"/>
</dbReference>
<feature type="domain" description="Core-binding (CB)" evidence="8">
    <location>
        <begin position="104"/>
        <end position="191"/>
    </location>
</feature>
<dbReference type="RefSeq" id="WP_081892151.1">
    <property type="nucleotide sequence ID" value="NZ_JDUU01000002.1"/>
</dbReference>
<dbReference type="PANTHER" id="PTHR30349:SF64">
    <property type="entry name" value="PROPHAGE INTEGRASE INTD-RELATED"/>
    <property type="match status" value="1"/>
</dbReference>
<dbReference type="PANTHER" id="PTHR30349">
    <property type="entry name" value="PHAGE INTEGRASE-RELATED"/>
    <property type="match status" value="1"/>
</dbReference>
<dbReference type="GO" id="GO:0015074">
    <property type="term" value="P:DNA integration"/>
    <property type="evidence" value="ECO:0007669"/>
    <property type="project" value="UniProtKB-KW"/>
</dbReference>
<dbReference type="InterPro" id="IPR044068">
    <property type="entry name" value="CB"/>
</dbReference>
<keyword evidence="4" id="KW-0233">DNA recombination</keyword>
<dbReference type="GO" id="GO:0003677">
    <property type="term" value="F:DNA binding"/>
    <property type="evidence" value="ECO:0007669"/>
    <property type="project" value="UniProtKB-UniRule"/>
</dbReference>